<evidence type="ECO:0000256" key="6">
    <source>
        <dbReference type="ARBA" id="ARBA00022776"/>
    </source>
</evidence>
<dbReference type="GO" id="GO:0070652">
    <property type="term" value="C:HAUS complex"/>
    <property type="evidence" value="ECO:0007669"/>
    <property type="project" value="InterPro"/>
</dbReference>
<evidence type="ECO:0000259" key="11">
    <source>
        <dbReference type="Pfam" id="PF14932"/>
    </source>
</evidence>
<dbReference type="PRINTS" id="PR02089">
    <property type="entry name" value="HAUSAUGMINL3"/>
</dbReference>
<keyword evidence="4" id="KW-0132">Cell division</keyword>
<sequence>MNSGERFVQTLRKAGYPKAPQLDGEDFDWLFETTNAKPFLDWFCASITEQNVVPDEKLQAFKELKESGKAILDEKGVSEVLKTCNPTNTKIATMEDVAIEKLEEEVESLQKLKNVRIHRRNKLQMVASGNSQLSMKLQNLEEEDAKKLKEILRALEGTNNRLNNELSSIVQGVRELMSFFTIPEEGCEMSSPTFLFQILLDKYLSSEEQHTAAITSFIKEHFDEGFSMCMQDSDGNVQHLPQGSEKTSEHTFDEKNMETLKLQLAYTGTKHKLIQSKAKGASFKAGLKWAEGHASSFQNKVGNQENLQARISSLNSEITQIQTQIDAIKQDRILELVKQNAQLLNMPILKGNYDLQLAHHQSYSKKQDVVGNHLLKQKASFEFLQLGYELELKKHRKVYLQLTDITENLKESANKLDERLLMMSDLSVLSSTKPRSNLDSKDTASHRLYQLLDGDQTQKLFRTYSGLESVAQKLNQDVTTLKDQLSVVEQEQALFLSKLDANLKSLQDFMYPEGKELLLNTPEVANHFQQLDSQLDRLNHVLLEVLEDLKVKRNILQSNKMHQIEKKLYVHFFQNEGQLKSIVESVESQTHVHPST</sequence>
<keyword evidence="9" id="KW-0131">Cell cycle</keyword>
<dbReference type="AlphaFoldDB" id="A0AAD1SDV2"/>
<dbReference type="PANTHER" id="PTHR19378">
    <property type="entry name" value="GOLGIN- RELATED"/>
    <property type="match status" value="1"/>
</dbReference>
<dbReference type="GO" id="GO:0005815">
    <property type="term" value="C:microtubule organizing center"/>
    <property type="evidence" value="ECO:0007669"/>
    <property type="project" value="TreeGrafter"/>
</dbReference>
<dbReference type="EMBL" id="OW240917">
    <property type="protein sequence ID" value="CAH2299646.1"/>
    <property type="molecule type" value="Genomic_DNA"/>
</dbReference>
<comment type="similarity">
    <text evidence="2">Belongs to the HAUS3 family.</text>
</comment>
<evidence type="ECO:0000256" key="8">
    <source>
        <dbReference type="ARBA" id="ARBA00023212"/>
    </source>
</evidence>
<keyword evidence="5" id="KW-0493">Microtubule</keyword>
<evidence type="ECO:0000256" key="10">
    <source>
        <dbReference type="SAM" id="Coils"/>
    </source>
</evidence>
<evidence type="ECO:0000256" key="1">
    <source>
        <dbReference type="ARBA" id="ARBA00004186"/>
    </source>
</evidence>
<reference evidence="12" key="1">
    <citation type="submission" date="2022-03" db="EMBL/GenBank/DDBJ databases">
        <authorList>
            <person name="Alioto T."/>
            <person name="Alioto T."/>
            <person name="Gomez Garrido J."/>
        </authorList>
    </citation>
    <scope>NUCLEOTIDE SEQUENCE</scope>
</reference>
<evidence type="ECO:0000256" key="4">
    <source>
        <dbReference type="ARBA" id="ARBA00022618"/>
    </source>
</evidence>
<evidence type="ECO:0000313" key="12">
    <source>
        <dbReference type="EMBL" id="CAH2299646.1"/>
    </source>
</evidence>
<keyword evidence="3" id="KW-0963">Cytoplasm</keyword>
<feature type="domain" description="HAUS augmin-like complex subunit 3 N-terminal" evidence="11">
    <location>
        <begin position="29"/>
        <end position="279"/>
    </location>
</feature>
<dbReference type="Pfam" id="PF14932">
    <property type="entry name" value="HAUS-augmin3"/>
    <property type="match status" value="1"/>
</dbReference>
<evidence type="ECO:0000256" key="2">
    <source>
        <dbReference type="ARBA" id="ARBA00009645"/>
    </source>
</evidence>
<dbReference type="GO" id="GO:0051301">
    <property type="term" value="P:cell division"/>
    <property type="evidence" value="ECO:0007669"/>
    <property type="project" value="UniProtKB-KW"/>
</dbReference>
<evidence type="ECO:0000256" key="3">
    <source>
        <dbReference type="ARBA" id="ARBA00022490"/>
    </source>
</evidence>
<protein>
    <submittedName>
        <fullName evidence="12">HAUS augmin-like complex subunit 3</fullName>
    </submittedName>
</protein>
<organism evidence="12 13">
    <name type="scientific">Pelobates cultripes</name>
    <name type="common">Western spadefoot toad</name>
    <dbReference type="NCBI Taxonomy" id="61616"/>
    <lineage>
        <taxon>Eukaryota</taxon>
        <taxon>Metazoa</taxon>
        <taxon>Chordata</taxon>
        <taxon>Craniata</taxon>
        <taxon>Vertebrata</taxon>
        <taxon>Euteleostomi</taxon>
        <taxon>Amphibia</taxon>
        <taxon>Batrachia</taxon>
        <taxon>Anura</taxon>
        <taxon>Pelobatoidea</taxon>
        <taxon>Pelobatidae</taxon>
        <taxon>Pelobates</taxon>
    </lineage>
</organism>
<evidence type="ECO:0000256" key="9">
    <source>
        <dbReference type="ARBA" id="ARBA00023306"/>
    </source>
</evidence>
<keyword evidence="7 10" id="KW-0175">Coiled coil</keyword>
<keyword evidence="13" id="KW-1185">Reference proteome</keyword>
<dbReference type="Proteomes" id="UP001295444">
    <property type="component" value="Chromosome 06"/>
</dbReference>
<proteinExistence type="inferred from homology"/>
<dbReference type="GO" id="GO:0005874">
    <property type="term" value="C:microtubule"/>
    <property type="evidence" value="ECO:0007669"/>
    <property type="project" value="UniProtKB-KW"/>
</dbReference>
<dbReference type="GO" id="GO:0051225">
    <property type="term" value="P:spindle assembly"/>
    <property type="evidence" value="ECO:0007669"/>
    <property type="project" value="InterPro"/>
</dbReference>
<keyword evidence="8" id="KW-0206">Cytoskeleton</keyword>
<name>A0AAD1SDV2_PELCU</name>
<dbReference type="InterPro" id="IPR032733">
    <property type="entry name" value="HAUS3_N"/>
</dbReference>
<accession>A0AAD1SDV2</accession>
<dbReference type="GO" id="GO:0072686">
    <property type="term" value="C:mitotic spindle"/>
    <property type="evidence" value="ECO:0007669"/>
    <property type="project" value="TreeGrafter"/>
</dbReference>
<keyword evidence="6" id="KW-0498">Mitosis</keyword>
<feature type="coiled-coil region" evidence="10">
    <location>
        <begin position="304"/>
        <end position="331"/>
    </location>
</feature>
<dbReference type="PANTHER" id="PTHR19378:SF5">
    <property type="entry name" value="HAUS AUGMIN-LIKE COMPLEX SUBUNIT 3"/>
    <property type="match status" value="1"/>
</dbReference>
<feature type="coiled-coil region" evidence="10">
    <location>
        <begin position="92"/>
        <end position="165"/>
    </location>
</feature>
<dbReference type="InterPro" id="IPR026206">
    <property type="entry name" value="HAUS3"/>
</dbReference>
<evidence type="ECO:0000313" key="13">
    <source>
        <dbReference type="Proteomes" id="UP001295444"/>
    </source>
</evidence>
<dbReference type="GO" id="GO:0031023">
    <property type="term" value="P:microtubule organizing center organization"/>
    <property type="evidence" value="ECO:0007669"/>
    <property type="project" value="TreeGrafter"/>
</dbReference>
<feature type="coiled-coil region" evidence="10">
    <location>
        <begin position="464"/>
        <end position="491"/>
    </location>
</feature>
<gene>
    <name evidence="12" type="ORF">PECUL_23A058756</name>
</gene>
<evidence type="ECO:0000256" key="7">
    <source>
        <dbReference type="ARBA" id="ARBA00023054"/>
    </source>
</evidence>
<evidence type="ECO:0000256" key="5">
    <source>
        <dbReference type="ARBA" id="ARBA00022701"/>
    </source>
</evidence>
<comment type="subcellular location">
    <subcellularLocation>
        <location evidence="1">Cytoplasm</location>
        <location evidence="1">Cytoskeleton</location>
        <location evidence="1">Spindle</location>
    </subcellularLocation>
</comment>